<sequence length="267" mass="29276">MSRSPPALEEIYTLVGLPTLRHLVFDGRRWTAGQIFAILSHCTPTVDRIEFRGCHPQPGASITSASPHHRPAIRHLALRDSSVTQMLADSLDLSSLAYLQSISPIFSAPLLQALLPAACSTIQTLEFRHASTSGDPVDLALFPALCHIKLGNLWVPLADGAPHPHIQMLARLPAQNAIHTVSLWLLLDAYGNATTQWETVDALARDLRALHDALVPDRMPRLRCVEVDVDSAAAMRTLGLEKADWQRVVVTSMPTFHQRGILSINPP</sequence>
<dbReference type="Proteomes" id="UP001215598">
    <property type="component" value="Unassembled WGS sequence"/>
</dbReference>
<keyword evidence="2" id="KW-1185">Reference proteome</keyword>
<dbReference type="EMBL" id="JARKIB010000024">
    <property type="protein sequence ID" value="KAJ7766210.1"/>
    <property type="molecule type" value="Genomic_DNA"/>
</dbReference>
<name>A0AAD7JM89_9AGAR</name>
<evidence type="ECO:0000313" key="1">
    <source>
        <dbReference type="EMBL" id="KAJ7766210.1"/>
    </source>
</evidence>
<accession>A0AAD7JM89</accession>
<proteinExistence type="predicted"/>
<organism evidence="1 2">
    <name type="scientific">Mycena metata</name>
    <dbReference type="NCBI Taxonomy" id="1033252"/>
    <lineage>
        <taxon>Eukaryota</taxon>
        <taxon>Fungi</taxon>
        <taxon>Dikarya</taxon>
        <taxon>Basidiomycota</taxon>
        <taxon>Agaricomycotina</taxon>
        <taxon>Agaricomycetes</taxon>
        <taxon>Agaricomycetidae</taxon>
        <taxon>Agaricales</taxon>
        <taxon>Marasmiineae</taxon>
        <taxon>Mycenaceae</taxon>
        <taxon>Mycena</taxon>
    </lineage>
</organism>
<evidence type="ECO:0000313" key="2">
    <source>
        <dbReference type="Proteomes" id="UP001215598"/>
    </source>
</evidence>
<comment type="caution">
    <text evidence="1">The sequence shown here is derived from an EMBL/GenBank/DDBJ whole genome shotgun (WGS) entry which is preliminary data.</text>
</comment>
<dbReference type="AlphaFoldDB" id="A0AAD7JM89"/>
<gene>
    <name evidence="1" type="ORF">B0H16DRAFT_1523409</name>
</gene>
<dbReference type="SUPFAM" id="SSF52047">
    <property type="entry name" value="RNI-like"/>
    <property type="match status" value="1"/>
</dbReference>
<reference evidence="1" key="1">
    <citation type="submission" date="2023-03" db="EMBL/GenBank/DDBJ databases">
        <title>Massive genome expansion in bonnet fungi (Mycena s.s.) driven by repeated elements and novel gene families across ecological guilds.</title>
        <authorList>
            <consortium name="Lawrence Berkeley National Laboratory"/>
            <person name="Harder C.B."/>
            <person name="Miyauchi S."/>
            <person name="Viragh M."/>
            <person name="Kuo A."/>
            <person name="Thoen E."/>
            <person name="Andreopoulos B."/>
            <person name="Lu D."/>
            <person name="Skrede I."/>
            <person name="Drula E."/>
            <person name="Henrissat B."/>
            <person name="Morin E."/>
            <person name="Kohler A."/>
            <person name="Barry K."/>
            <person name="LaButti K."/>
            <person name="Morin E."/>
            <person name="Salamov A."/>
            <person name="Lipzen A."/>
            <person name="Mereny Z."/>
            <person name="Hegedus B."/>
            <person name="Baldrian P."/>
            <person name="Stursova M."/>
            <person name="Weitz H."/>
            <person name="Taylor A."/>
            <person name="Grigoriev I.V."/>
            <person name="Nagy L.G."/>
            <person name="Martin F."/>
            <person name="Kauserud H."/>
        </authorList>
    </citation>
    <scope>NUCLEOTIDE SEQUENCE</scope>
    <source>
        <strain evidence="1">CBHHK182m</strain>
    </source>
</reference>
<protein>
    <submittedName>
        <fullName evidence="1">Uncharacterized protein</fullName>
    </submittedName>
</protein>